<feature type="region of interest" description="Disordered" evidence="1">
    <location>
        <begin position="1"/>
        <end position="42"/>
    </location>
</feature>
<dbReference type="Pfam" id="PF00651">
    <property type="entry name" value="BTB"/>
    <property type="match status" value="1"/>
</dbReference>
<dbReference type="OMA" id="FAMETSQ"/>
<evidence type="ECO:0000256" key="1">
    <source>
        <dbReference type="SAM" id="MobiDB-lite"/>
    </source>
</evidence>
<evidence type="ECO:0000313" key="4">
    <source>
        <dbReference type="Proteomes" id="UP000444721"/>
    </source>
</evidence>
<dbReference type="InterPro" id="IPR011333">
    <property type="entry name" value="SKP1/BTB/POZ_sf"/>
</dbReference>
<evidence type="ECO:0000259" key="2">
    <source>
        <dbReference type="PROSITE" id="PS50097"/>
    </source>
</evidence>
<evidence type="ECO:0000313" key="3">
    <source>
        <dbReference type="EMBL" id="KAF0982834.1"/>
    </source>
</evidence>
<dbReference type="Proteomes" id="UP000444721">
    <property type="component" value="Unassembled WGS sequence"/>
</dbReference>
<feature type="domain" description="BTB" evidence="2">
    <location>
        <begin position="147"/>
        <end position="214"/>
    </location>
</feature>
<dbReference type="GeneID" id="68118028"/>
<dbReference type="RefSeq" id="XP_044567547.1">
    <property type="nucleotide sequence ID" value="XM_044701152.1"/>
</dbReference>
<feature type="compositionally biased region" description="Gly residues" evidence="1">
    <location>
        <begin position="1"/>
        <end position="10"/>
    </location>
</feature>
<organism evidence="3 4">
    <name type="scientific">Naegleria fowleri</name>
    <name type="common">Brain eating amoeba</name>
    <dbReference type="NCBI Taxonomy" id="5763"/>
    <lineage>
        <taxon>Eukaryota</taxon>
        <taxon>Discoba</taxon>
        <taxon>Heterolobosea</taxon>
        <taxon>Tetramitia</taxon>
        <taxon>Eutetramitia</taxon>
        <taxon>Vahlkampfiidae</taxon>
        <taxon>Naegleria</taxon>
    </lineage>
</organism>
<dbReference type="VEuPathDB" id="AmoebaDB:NF0024570"/>
<dbReference type="PROSITE" id="PS50097">
    <property type="entry name" value="BTB"/>
    <property type="match status" value="1"/>
</dbReference>
<accession>A0A6A5C8J3</accession>
<dbReference type="EMBL" id="VFQX01000007">
    <property type="protein sequence ID" value="KAF0982834.1"/>
    <property type="molecule type" value="Genomic_DNA"/>
</dbReference>
<dbReference type="SUPFAM" id="SSF54695">
    <property type="entry name" value="POZ domain"/>
    <property type="match status" value="1"/>
</dbReference>
<dbReference type="Gene3D" id="1.10.10.2360">
    <property type="match status" value="1"/>
</dbReference>
<protein>
    <recommendedName>
        <fullName evidence="2">BTB domain-containing protein</fullName>
    </recommendedName>
</protein>
<dbReference type="Gene3D" id="3.30.710.10">
    <property type="entry name" value="Potassium Channel Kv1.1, Chain A"/>
    <property type="match status" value="1"/>
</dbReference>
<proteinExistence type="predicted"/>
<dbReference type="CDD" id="cd18186">
    <property type="entry name" value="BTB_POZ_ZBTB_KLHL-like"/>
    <property type="match status" value="1"/>
</dbReference>
<keyword evidence="4" id="KW-1185">Reference proteome</keyword>
<sequence>MSSFSFGGGASASSSFVPTKKSTRTKPKFTPTNEKDPSNHQNYDFQSITKMPFYANSSFEQLRYENLIEKRKKQKTNDVKSDAQLVWNLFEKKMVRGEERIKSNGSALNFNSIASSSSKTNYMAIDIASLFMNCEKTNCDEIESKMADCKIVFDSSLTDVFNCHKIILICRSPFFKRLFEAHPKCESLSFPSISKSVMKSILQWIYCDMIDSEIPDEIFMDLVHGSLIFHQKPLFRHLIDSIPDHSSKIWELPEQIENQPLNIEVIIDNQPVTISYASSYTEDIKKIIIEHNTKSKKAFVYNLESDLKSGKIADCNQKMFFQSVLPSIECESITLSPVATAGLLKMAKDFAMETSQKRKLLNVVFSRGTCFQQKKWQNFGKELVDEDTSDKAVDLLFECMIADGPIK</sequence>
<reference evidence="3 4" key="1">
    <citation type="journal article" date="2019" name="Sci. Rep.">
        <title>Nanopore sequencing improves the draft genome of the human pathogenic amoeba Naegleria fowleri.</title>
        <authorList>
            <person name="Liechti N."/>
            <person name="Schurch N."/>
            <person name="Bruggmann R."/>
            <person name="Wittwer M."/>
        </authorList>
    </citation>
    <scope>NUCLEOTIDE SEQUENCE [LARGE SCALE GENOMIC DNA]</scope>
    <source>
        <strain evidence="3 4">ATCC 30894</strain>
    </source>
</reference>
<gene>
    <name evidence="3" type="ORF">FDP41_010813</name>
</gene>
<comment type="caution">
    <text evidence="3">The sequence shown here is derived from an EMBL/GenBank/DDBJ whole genome shotgun (WGS) entry which is preliminary data.</text>
</comment>
<dbReference type="InterPro" id="IPR000210">
    <property type="entry name" value="BTB/POZ_dom"/>
</dbReference>
<dbReference type="VEuPathDB" id="AmoebaDB:NF0024580"/>
<name>A0A6A5C8J3_NAEFO</name>
<dbReference type="VEuPathDB" id="AmoebaDB:FDP41_010813"/>
<dbReference type="VEuPathDB" id="AmoebaDB:NfTy_014920"/>
<dbReference type="AlphaFoldDB" id="A0A6A5C8J3"/>
<dbReference type="OrthoDB" id="3797628at2759"/>